<dbReference type="InterPro" id="IPR001989">
    <property type="entry name" value="Radical_activat_CS"/>
</dbReference>
<evidence type="ECO:0000256" key="6">
    <source>
        <dbReference type="ARBA" id="ARBA00022691"/>
    </source>
</evidence>
<dbReference type="InterPro" id="IPR007197">
    <property type="entry name" value="rSAM"/>
</dbReference>
<dbReference type="SUPFAM" id="SSF102114">
    <property type="entry name" value="Radical SAM enzymes"/>
    <property type="match status" value="1"/>
</dbReference>
<comment type="cofactor">
    <cofactor evidence="1">
        <name>[4Fe-4S] cluster</name>
        <dbReference type="ChEBI" id="CHEBI:49883"/>
    </cofactor>
</comment>
<evidence type="ECO:0000256" key="12">
    <source>
        <dbReference type="PIRNR" id="PIRNR000368"/>
    </source>
</evidence>
<keyword evidence="14" id="KW-1185">Reference proteome</keyword>
<keyword evidence="7" id="KW-0479">Metal-binding</keyword>
<comment type="function">
    <text evidence="2 12">Activation of anaerobic ribonucleoside-triphosphate reductase under anaerobic conditions by generation of an organic free radical, using S-adenosylmethionine and reduced flavodoxin as cosubstrates to produce 5'-deoxy-adenosine.</text>
</comment>
<proteinExistence type="inferred from homology"/>
<dbReference type="NCBIfam" id="NF008335">
    <property type="entry name" value="PRK11121.1"/>
    <property type="match status" value="1"/>
</dbReference>
<evidence type="ECO:0000256" key="2">
    <source>
        <dbReference type="ARBA" id="ARBA00003852"/>
    </source>
</evidence>
<dbReference type="Pfam" id="PF13353">
    <property type="entry name" value="Fer4_12"/>
    <property type="match status" value="1"/>
</dbReference>
<dbReference type="EC" id="1.97.1.-" evidence="12"/>
<keyword evidence="9" id="KW-0408">Iron</keyword>
<evidence type="ECO:0000256" key="7">
    <source>
        <dbReference type="ARBA" id="ARBA00022723"/>
    </source>
</evidence>
<evidence type="ECO:0000313" key="13">
    <source>
        <dbReference type="EMBL" id="MFM2483960.1"/>
    </source>
</evidence>
<dbReference type="RefSeq" id="WP_408622106.1">
    <property type="nucleotide sequence ID" value="NZ_JBEQCT010000001.1"/>
</dbReference>
<reference evidence="13 14" key="1">
    <citation type="journal article" date="2013" name="Int. J. Syst. Evol. Microbiol.">
        <title>Celerinatantimonas yamalensis sp. nov., a cold-adapted diazotrophic bacterium from a cold permafrost brine.</title>
        <authorList>
            <person name="Shcherbakova V."/>
            <person name="Chuvilskaya N."/>
            <person name="Rivkina E."/>
            <person name="Demidov N."/>
            <person name="Uchaeva V."/>
            <person name="Suetin S."/>
            <person name="Suzina N."/>
            <person name="Gilichinsky D."/>
        </authorList>
    </citation>
    <scope>NUCLEOTIDE SEQUENCE [LARGE SCALE GENOMIC DNA]</scope>
    <source>
        <strain evidence="13 14">C7</strain>
    </source>
</reference>
<dbReference type="SFLD" id="SFLDS00029">
    <property type="entry name" value="Radical_SAM"/>
    <property type="match status" value="1"/>
</dbReference>
<evidence type="ECO:0000256" key="9">
    <source>
        <dbReference type="ARBA" id="ARBA00023004"/>
    </source>
</evidence>
<keyword evidence="6" id="KW-0949">S-adenosyl-L-methionine</keyword>
<dbReference type="InterPro" id="IPR058240">
    <property type="entry name" value="rSAM_sf"/>
</dbReference>
<evidence type="ECO:0000256" key="10">
    <source>
        <dbReference type="ARBA" id="ARBA00023014"/>
    </source>
</evidence>
<gene>
    <name evidence="13" type="primary">nrdG</name>
    <name evidence="13" type="ORF">ABUE30_02590</name>
</gene>
<comment type="caution">
    <text evidence="13">The sequence shown here is derived from an EMBL/GenBank/DDBJ whole genome shotgun (WGS) entry which is preliminary data.</text>
</comment>
<dbReference type="NCBIfam" id="TIGR02491">
    <property type="entry name" value="NrdG"/>
    <property type="match status" value="1"/>
</dbReference>
<comment type="similarity">
    <text evidence="3 12">Belongs to the organic radical-activating enzymes family.</text>
</comment>
<dbReference type="InterPro" id="IPR034457">
    <property type="entry name" value="Organic_radical-activating"/>
</dbReference>
<dbReference type="SFLD" id="SFLDF00299">
    <property type="entry name" value="anaerobic_ribonucleoside-triph"/>
    <property type="match status" value="1"/>
</dbReference>
<dbReference type="CDD" id="cd01335">
    <property type="entry name" value="Radical_SAM"/>
    <property type="match status" value="1"/>
</dbReference>
<keyword evidence="5" id="KW-0004">4Fe-4S</keyword>
<evidence type="ECO:0000256" key="3">
    <source>
        <dbReference type="ARBA" id="ARBA00009777"/>
    </source>
</evidence>
<dbReference type="SFLD" id="SFLDG01066">
    <property type="entry name" value="organic_radical-activating_enz"/>
    <property type="match status" value="1"/>
</dbReference>
<evidence type="ECO:0000313" key="14">
    <source>
        <dbReference type="Proteomes" id="UP001629953"/>
    </source>
</evidence>
<organism evidence="13 14">
    <name type="scientific">Celerinatantimonas yamalensis</name>
    <dbReference type="NCBI Taxonomy" id="559956"/>
    <lineage>
        <taxon>Bacteria</taxon>
        <taxon>Pseudomonadati</taxon>
        <taxon>Pseudomonadota</taxon>
        <taxon>Gammaproteobacteria</taxon>
        <taxon>Celerinatantimonadaceae</taxon>
        <taxon>Celerinatantimonas</taxon>
    </lineage>
</organism>
<accession>A0ABW9G2R2</accession>
<dbReference type="Proteomes" id="UP001629953">
    <property type="component" value="Unassembled WGS sequence"/>
</dbReference>
<evidence type="ECO:0000256" key="11">
    <source>
        <dbReference type="ARBA" id="ARBA00047365"/>
    </source>
</evidence>
<dbReference type="SFLD" id="SFLDG01063">
    <property type="entry name" value="activating_enzymes__group_1"/>
    <property type="match status" value="1"/>
</dbReference>
<evidence type="ECO:0000256" key="5">
    <source>
        <dbReference type="ARBA" id="ARBA00022485"/>
    </source>
</evidence>
<dbReference type="InterPro" id="IPR012837">
    <property type="entry name" value="NrdG"/>
</dbReference>
<dbReference type="GO" id="GO:0016491">
    <property type="term" value="F:oxidoreductase activity"/>
    <property type="evidence" value="ECO:0007669"/>
    <property type="project" value="UniProtKB-KW"/>
</dbReference>
<comment type="catalytic activity">
    <reaction evidence="11">
        <text>glycyl-[protein] + reduced [flavodoxin] + S-adenosyl-L-methionine = glycin-2-yl radical-[protein] + semiquinone [flavodoxin] + 5'-deoxyadenosine + L-methionine + H(+)</text>
        <dbReference type="Rhea" id="RHEA:61976"/>
        <dbReference type="Rhea" id="RHEA-COMP:10622"/>
        <dbReference type="Rhea" id="RHEA-COMP:14480"/>
        <dbReference type="Rhea" id="RHEA-COMP:15993"/>
        <dbReference type="Rhea" id="RHEA-COMP:15994"/>
        <dbReference type="ChEBI" id="CHEBI:15378"/>
        <dbReference type="ChEBI" id="CHEBI:17319"/>
        <dbReference type="ChEBI" id="CHEBI:29947"/>
        <dbReference type="ChEBI" id="CHEBI:32722"/>
        <dbReference type="ChEBI" id="CHEBI:57618"/>
        <dbReference type="ChEBI" id="CHEBI:57844"/>
        <dbReference type="ChEBI" id="CHEBI:59789"/>
        <dbReference type="ChEBI" id="CHEBI:140311"/>
    </reaction>
</comment>
<sequence length="160" mass="18382">MNYCQYYPVDVVNGPGTRSTLFVAGCEHMCRGCYNQSTWRLDVGHKFDEKMQQQIIDDLNDPEIPKRGLSLSGGDPLHPANVIEILALIEAIREHCPGKDIWCWTGYQIESLSLPQWQVVKLIDVLVDGPFKQEQRSPQLPWRGSANQRIIDVEHWLNEH</sequence>
<dbReference type="PROSITE" id="PS01087">
    <property type="entry name" value="RADICAL_ACTIVATING"/>
    <property type="match status" value="1"/>
</dbReference>
<protein>
    <recommendedName>
        <fullName evidence="4 12">Anaerobic ribonucleoside-triphosphate reductase-activating protein</fullName>
        <ecNumber evidence="12">1.97.1.-</ecNumber>
    </recommendedName>
</protein>
<evidence type="ECO:0000256" key="4">
    <source>
        <dbReference type="ARBA" id="ARBA00014281"/>
    </source>
</evidence>
<keyword evidence="8 12" id="KW-0560">Oxidoreductase</keyword>
<dbReference type="PANTHER" id="PTHR30352:SF2">
    <property type="entry name" value="ANAEROBIC RIBONUCLEOSIDE-TRIPHOSPHATE REDUCTASE-ACTIVATING PROTEIN"/>
    <property type="match status" value="1"/>
</dbReference>
<dbReference type="InterPro" id="IPR013785">
    <property type="entry name" value="Aldolase_TIM"/>
</dbReference>
<keyword evidence="10" id="KW-0411">Iron-sulfur</keyword>
<dbReference type="PIRSF" id="PIRSF000368">
    <property type="entry name" value="NrdG"/>
    <property type="match status" value="1"/>
</dbReference>
<evidence type="ECO:0000256" key="1">
    <source>
        <dbReference type="ARBA" id="ARBA00001966"/>
    </source>
</evidence>
<name>A0ABW9G2R2_9GAMM</name>
<dbReference type="EMBL" id="JBEQCT010000001">
    <property type="protein sequence ID" value="MFM2483960.1"/>
    <property type="molecule type" value="Genomic_DNA"/>
</dbReference>
<dbReference type="Gene3D" id="3.20.20.70">
    <property type="entry name" value="Aldolase class I"/>
    <property type="match status" value="1"/>
</dbReference>
<evidence type="ECO:0000256" key="8">
    <source>
        <dbReference type="ARBA" id="ARBA00023002"/>
    </source>
</evidence>
<dbReference type="PANTHER" id="PTHR30352">
    <property type="entry name" value="PYRUVATE FORMATE-LYASE-ACTIVATING ENZYME"/>
    <property type="match status" value="1"/>
</dbReference>